<dbReference type="AlphaFoldDB" id="A0A2S6IEY3"/>
<dbReference type="PANTHER" id="PTHR30408">
    <property type="entry name" value="TYPE-1 RESTRICTION ENZYME ECOKI SPECIFICITY PROTEIN"/>
    <property type="match status" value="1"/>
</dbReference>
<evidence type="ECO:0000256" key="3">
    <source>
        <dbReference type="ARBA" id="ARBA00023125"/>
    </source>
</evidence>
<dbReference type="SUPFAM" id="SSF116734">
    <property type="entry name" value="DNA methylase specificity domain"/>
    <property type="match status" value="2"/>
</dbReference>
<dbReference type="InterPro" id="IPR044946">
    <property type="entry name" value="Restrct_endonuc_typeI_TRD_sf"/>
</dbReference>
<evidence type="ECO:0000256" key="2">
    <source>
        <dbReference type="ARBA" id="ARBA00022747"/>
    </source>
</evidence>
<proteinExistence type="inferred from homology"/>
<keyword evidence="4" id="KW-0175">Coiled coil</keyword>
<sequence length="390" mass="45105">MSSIDNNAFAKAETDVLIDGWINTELEAICDIKYGKDHKKLKEGVIPCYGSGGIMRYVEKGLYRKPSVLIPRKGTLSNLFYIDEPFWTVDTLFYTQINEEKVIPRYLYYLLKTFNLEDLNVGSAIPSLTTSVLNKVSLNIPNNLSEQKSIVRILKTFDDKIELLKAQNETLETIAQTLFNEWFVINPEEKEVENNWSLKSLNEISFNHSETYKFDDGKVVFINTGDVLKGQFLHNNLSDPKSLPGQAKKAIYKHDILYSEIRPKNKRFAFVDFEQDNYVVSTKFMIIRPKEGFSPFVLYQIFKNQSMIDEFNLTAEARSGTFPQITFDSIKNIKVALPPKDILCDYEAIVRSIMDKKRNNNLQVIELKKMRNTILPKLMNGKIRIKEFQK</sequence>
<dbReference type="InterPro" id="IPR000055">
    <property type="entry name" value="Restrct_endonuc_typeI_TRD"/>
</dbReference>
<comment type="similarity">
    <text evidence="1">Belongs to the type-I restriction system S methylase family.</text>
</comment>
<evidence type="ECO:0000259" key="5">
    <source>
        <dbReference type="Pfam" id="PF01420"/>
    </source>
</evidence>
<accession>A0A2S6IEY3</accession>
<evidence type="ECO:0000256" key="4">
    <source>
        <dbReference type="SAM" id="Coils"/>
    </source>
</evidence>
<gene>
    <name evidence="6" type="ORF">LY01_02871</name>
</gene>
<dbReference type="GO" id="GO:0003677">
    <property type="term" value="F:DNA binding"/>
    <property type="evidence" value="ECO:0007669"/>
    <property type="project" value="UniProtKB-KW"/>
</dbReference>
<dbReference type="InterPro" id="IPR052021">
    <property type="entry name" value="Type-I_RS_S_subunit"/>
</dbReference>
<reference evidence="6 7" key="1">
    <citation type="submission" date="2018-02" db="EMBL/GenBank/DDBJ databases">
        <title>Genomic Encyclopedia of Archaeal and Bacterial Type Strains, Phase II (KMG-II): from individual species to whole genera.</title>
        <authorList>
            <person name="Goeker M."/>
        </authorList>
    </citation>
    <scope>NUCLEOTIDE SEQUENCE [LARGE SCALE GENOMIC DNA]</scope>
    <source>
        <strain evidence="6 7">DSM 16809</strain>
    </source>
</reference>
<name>A0A2S6IEY3_9FLAO</name>
<evidence type="ECO:0000313" key="7">
    <source>
        <dbReference type="Proteomes" id="UP000239002"/>
    </source>
</evidence>
<dbReference type="RefSeq" id="WP_104516673.1">
    <property type="nucleotide sequence ID" value="NZ_MQVW01000014.1"/>
</dbReference>
<dbReference type="OrthoDB" id="9816225at2"/>
<dbReference type="GO" id="GO:0009307">
    <property type="term" value="P:DNA restriction-modification system"/>
    <property type="evidence" value="ECO:0007669"/>
    <property type="project" value="UniProtKB-KW"/>
</dbReference>
<dbReference type="EMBL" id="PTJE01000009">
    <property type="protein sequence ID" value="PPK92785.1"/>
    <property type="molecule type" value="Genomic_DNA"/>
</dbReference>
<comment type="caution">
    <text evidence="6">The sequence shown here is derived from an EMBL/GenBank/DDBJ whole genome shotgun (WGS) entry which is preliminary data.</text>
</comment>
<organism evidence="6 7">
    <name type="scientific">Nonlabens xylanidelens</name>
    <dbReference type="NCBI Taxonomy" id="191564"/>
    <lineage>
        <taxon>Bacteria</taxon>
        <taxon>Pseudomonadati</taxon>
        <taxon>Bacteroidota</taxon>
        <taxon>Flavobacteriia</taxon>
        <taxon>Flavobacteriales</taxon>
        <taxon>Flavobacteriaceae</taxon>
        <taxon>Nonlabens</taxon>
    </lineage>
</organism>
<dbReference type="PANTHER" id="PTHR30408:SF12">
    <property type="entry name" value="TYPE I RESTRICTION ENZYME MJAVIII SPECIFICITY SUBUNIT"/>
    <property type="match status" value="1"/>
</dbReference>
<dbReference type="CDD" id="cd17288">
    <property type="entry name" value="RMtype1_S_LlaAI06ORF1089P_TRD1-CR1_like"/>
    <property type="match status" value="1"/>
</dbReference>
<keyword evidence="3" id="KW-0238">DNA-binding</keyword>
<feature type="domain" description="Type I restriction modification DNA specificity" evidence="5">
    <location>
        <begin position="215"/>
        <end position="342"/>
    </location>
</feature>
<feature type="coiled-coil region" evidence="4">
    <location>
        <begin position="154"/>
        <end position="181"/>
    </location>
</feature>
<dbReference type="Proteomes" id="UP000239002">
    <property type="component" value="Unassembled WGS sequence"/>
</dbReference>
<evidence type="ECO:0000256" key="1">
    <source>
        <dbReference type="ARBA" id="ARBA00010923"/>
    </source>
</evidence>
<keyword evidence="2" id="KW-0680">Restriction system</keyword>
<feature type="domain" description="Type I restriction modification DNA specificity" evidence="5">
    <location>
        <begin position="20"/>
        <end position="172"/>
    </location>
</feature>
<dbReference type="Gene3D" id="3.90.220.20">
    <property type="entry name" value="DNA methylase specificity domains"/>
    <property type="match status" value="2"/>
</dbReference>
<keyword evidence="7" id="KW-1185">Reference proteome</keyword>
<dbReference type="Pfam" id="PF01420">
    <property type="entry name" value="Methylase_S"/>
    <property type="match status" value="2"/>
</dbReference>
<evidence type="ECO:0000313" key="6">
    <source>
        <dbReference type="EMBL" id="PPK92785.1"/>
    </source>
</evidence>
<protein>
    <submittedName>
        <fullName evidence="6">Type I restriction enzyme S subunit</fullName>
    </submittedName>
</protein>